<dbReference type="OrthoDB" id="7945987at2"/>
<comment type="caution">
    <text evidence="5">The sequence shown here is derived from an EMBL/GenBank/DDBJ whole genome shotgun (WGS) entry which is preliminary data.</text>
</comment>
<evidence type="ECO:0000256" key="3">
    <source>
        <dbReference type="ARBA" id="ARBA00023163"/>
    </source>
</evidence>
<keyword evidence="3" id="KW-0804">Transcription</keyword>
<keyword evidence="1" id="KW-0805">Transcription regulation</keyword>
<dbReference type="InterPro" id="IPR001845">
    <property type="entry name" value="HTH_ArsR_DNA-bd_dom"/>
</dbReference>
<dbReference type="Proteomes" id="UP000033640">
    <property type="component" value="Unassembled WGS sequence"/>
</dbReference>
<dbReference type="Pfam" id="PF12840">
    <property type="entry name" value="HTH_20"/>
    <property type="match status" value="1"/>
</dbReference>
<evidence type="ECO:0000259" key="4">
    <source>
        <dbReference type="SMART" id="SM00418"/>
    </source>
</evidence>
<accession>A0A0F0LBK0</accession>
<evidence type="ECO:0000256" key="1">
    <source>
        <dbReference type="ARBA" id="ARBA00023015"/>
    </source>
</evidence>
<dbReference type="AlphaFoldDB" id="A0A0F0LBK0"/>
<dbReference type="InterPro" id="IPR051081">
    <property type="entry name" value="HTH_MetalResp_TranReg"/>
</dbReference>
<gene>
    <name evidence="5" type="ORF">RS83_01186</name>
</gene>
<reference evidence="5 6" key="1">
    <citation type="submission" date="2015-02" db="EMBL/GenBank/DDBJ databases">
        <title>Draft genome sequences of ten Microbacterium spp. with emphasis on heavy metal contaminated environments.</title>
        <authorList>
            <person name="Corretto E."/>
        </authorList>
    </citation>
    <scope>NUCLEOTIDE SEQUENCE [LARGE SCALE GENOMIC DNA]</scope>
    <source>
        <strain evidence="5 6">BEL4b</strain>
    </source>
</reference>
<dbReference type="PATRIC" id="fig|82380.11.peg.1217"/>
<protein>
    <submittedName>
        <fullName evidence="5">Helix-turn-helix domain protein</fullName>
    </submittedName>
</protein>
<feature type="domain" description="HTH arsR-type" evidence="4">
    <location>
        <begin position="16"/>
        <end position="100"/>
    </location>
</feature>
<dbReference type="Gene3D" id="1.10.10.10">
    <property type="entry name" value="Winged helix-like DNA-binding domain superfamily/Winged helix DNA-binding domain"/>
    <property type="match status" value="1"/>
</dbReference>
<organism evidence="5 6">
    <name type="scientific">Microbacterium oxydans</name>
    <dbReference type="NCBI Taxonomy" id="82380"/>
    <lineage>
        <taxon>Bacteria</taxon>
        <taxon>Bacillati</taxon>
        <taxon>Actinomycetota</taxon>
        <taxon>Actinomycetes</taxon>
        <taxon>Micrococcales</taxon>
        <taxon>Microbacteriaceae</taxon>
        <taxon>Microbacterium</taxon>
    </lineage>
</organism>
<dbReference type="InterPro" id="IPR011991">
    <property type="entry name" value="ArsR-like_HTH"/>
</dbReference>
<dbReference type="EMBL" id="JYIW01000021">
    <property type="protein sequence ID" value="KJL30044.1"/>
    <property type="molecule type" value="Genomic_DNA"/>
</dbReference>
<proteinExistence type="predicted"/>
<dbReference type="SUPFAM" id="SSF46785">
    <property type="entry name" value="Winged helix' DNA-binding domain"/>
    <property type="match status" value="1"/>
</dbReference>
<dbReference type="PANTHER" id="PTHR33154:SF33">
    <property type="entry name" value="TRANSCRIPTIONAL REPRESSOR SDPR"/>
    <property type="match status" value="1"/>
</dbReference>
<evidence type="ECO:0000313" key="5">
    <source>
        <dbReference type="EMBL" id="KJL30044.1"/>
    </source>
</evidence>
<dbReference type="PANTHER" id="PTHR33154">
    <property type="entry name" value="TRANSCRIPTIONAL REGULATOR, ARSR FAMILY"/>
    <property type="match status" value="1"/>
</dbReference>
<dbReference type="GO" id="GO:0003677">
    <property type="term" value="F:DNA binding"/>
    <property type="evidence" value="ECO:0007669"/>
    <property type="project" value="UniProtKB-KW"/>
</dbReference>
<evidence type="ECO:0000313" key="6">
    <source>
        <dbReference type="Proteomes" id="UP000033640"/>
    </source>
</evidence>
<dbReference type="RefSeq" id="WP_045278678.1">
    <property type="nucleotide sequence ID" value="NZ_CAKKLT010000009.1"/>
</dbReference>
<sequence length="146" mass="16535">MSDEQQRPDPVRTTSAQLKAYAHETRRDMLTLLRRRDRLRAADIAEALNVAAGTASFHLRVLAEAGFIEEAPEHARDRRDRVWVVRAPVEVRTMFSQRAVRLTPAELDALTERIEGVISTAVDAHDRNDPDGRSWQIDLLAVDGRI</sequence>
<keyword evidence="2" id="KW-0238">DNA-binding</keyword>
<name>A0A0F0LBK0_9MICO</name>
<dbReference type="InterPro" id="IPR036390">
    <property type="entry name" value="WH_DNA-bd_sf"/>
</dbReference>
<dbReference type="GO" id="GO:0003700">
    <property type="term" value="F:DNA-binding transcription factor activity"/>
    <property type="evidence" value="ECO:0007669"/>
    <property type="project" value="InterPro"/>
</dbReference>
<evidence type="ECO:0000256" key="2">
    <source>
        <dbReference type="ARBA" id="ARBA00023125"/>
    </source>
</evidence>
<dbReference type="SMART" id="SM00418">
    <property type="entry name" value="HTH_ARSR"/>
    <property type="match status" value="1"/>
</dbReference>
<dbReference type="InterPro" id="IPR036388">
    <property type="entry name" value="WH-like_DNA-bd_sf"/>
</dbReference>
<dbReference type="CDD" id="cd00090">
    <property type="entry name" value="HTH_ARSR"/>
    <property type="match status" value="1"/>
</dbReference>